<dbReference type="EMBL" id="CAFBNO010000010">
    <property type="protein sequence ID" value="CAB4951138.1"/>
    <property type="molecule type" value="Genomic_DNA"/>
</dbReference>
<sequence>MLDLGIYPLSFAYRILGSPTAVHANGKLTERGVDEWAAVSLEYETGAGALLATCMSAAGSTTAEIVGTKARVELDGPFYNNVAWRIIGPDDTLIREYIPEQRGRGMQHQALHFEDCLSKGMTESPILPLGESVEIMKSMDSIRRQVGVPQK</sequence>
<dbReference type="Pfam" id="PF22725">
    <property type="entry name" value="GFO_IDH_MocA_C3"/>
    <property type="match status" value="1"/>
</dbReference>
<evidence type="ECO:0000259" key="2">
    <source>
        <dbReference type="Pfam" id="PF22725"/>
    </source>
</evidence>
<dbReference type="Gene3D" id="3.30.360.10">
    <property type="entry name" value="Dihydrodipicolinate Reductase, domain 2"/>
    <property type="match status" value="1"/>
</dbReference>
<organism evidence="3">
    <name type="scientific">freshwater metagenome</name>
    <dbReference type="NCBI Taxonomy" id="449393"/>
    <lineage>
        <taxon>unclassified sequences</taxon>
        <taxon>metagenomes</taxon>
        <taxon>ecological metagenomes</taxon>
    </lineage>
</organism>
<proteinExistence type="predicted"/>
<protein>
    <submittedName>
        <fullName evidence="3">Unannotated protein</fullName>
    </submittedName>
</protein>
<dbReference type="PANTHER" id="PTHR22604:SF105">
    <property type="entry name" value="TRANS-1,2-DIHYDROBENZENE-1,2-DIOL DEHYDROGENASE"/>
    <property type="match status" value="1"/>
</dbReference>
<name>A0A6J7K5I5_9ZZZZ</name>
<dbReference type="InterPro" id="IPR050984">
    <property type="entry name" value="Gfo/Idh/MocA_domain"/>
</dbReference>
<dbReference type="AlphaFoldDB" id="A0A6J7K5I5"/>
<keyword evidence="1" id="KW-0560">Oxidoreductase</keyword>
<dbReference type="GO" id="GO:0016491">
    <property type="term" value="F:oxidoreductase activity"/>
    <property type="evidence" value="ECO:0007669"/>
    <property type="project" value="UniProtKB-KW"/>
</dbReference>
<evidence type="ECO:0000256" key="1">
    <source>
        <dbReference type="ARBA" id="ARBA00023002"/>
    </source>
</evidence>
<dbReference type="InterPro" id="IPR055170">
    <property type="entry name" value="GFO_IDH_MocA-like_dom"/>
</dbReference>
<dbReference type="SUPFAM" id="SSF55347">
    <property type="entry name" value="Glyceraldehyde-3-phosphate dehydrogenase-like, C-terminal domain"/>
    <property type="match status" value="1"/>
</dbReference>
<dbReference type="PANTHER" id="PTHR22604">
    <property type="entry name" value="OXIDOREDUCTASES"/>
    <property type="match status" value="1"/>
</dbReference>
<gene>
    <name evidence="3" type="ORF">UFOPK3837_00437</name>
</gene>
<evidence type="ECO:0000313" key="3">
    <source>
        <dbReference type="EMBL" id="CAB4951138.1"/>
    </source>
</evidence>
<feature type="domain" description="GFO/IDH/MocA-like oxidoreductase" evidence="2">
    <location>
        <begin position="1"/>
        <end position="72"/>
    </location>
</feature>
<reference evidence="3" key="1">
    <citation type="submission" date="2020-05" db="EMBL/GenBank/DDBJ databases">
        <authorList>
            <person name="Chiriac C."/>
            <person name="Salcher M."/>
            <person name="Ghai R."/>
            <person name="Kavagutti S V."/>
        </authorList>
    </citation>
    <scope>NUCLEOTIDE SEQUENCE</scope>
</reference>
<accession>A0A6J7K5I5</accession>